<dbReference type="OrthoDB" id="419598at2759"/>
<gene>
    <name evidence="2" type="ORF">FA13DRAFT_1775134</name>
</gene>
<dbReference type="InterPro" id="IPR008030">
    <property type="entry name" value="NmrA-like"/>
</dbReference>
<dbReference type="STRING" id="71717.A0A4Y7T6Q9"/>
<comment type="caution">
    <text evidence="2">The sequence shown here is derived from an EMBL/GenBank/DDBJ whole genome shotgun (WGS) entry which is preliminary data.</text>
</comment>
<protein>
    <recommendedName>
        <fullName evidence="1">NmrA-like domain-containing protein</fullName>
    </recommendedName>
</protein>
<dbReference type="AlphaFoldDB" id="A0A4Y7T6Q9"/>
<evidence type="ECO:0000313" key="2">
    <source>
        <dbReference type="EMBL" id="TEB29820.1"/>
    </source>
</evidence>
<dbReference type="Gene3D" id="3.40.50.720">
    <property type="entry name" value="NAD(P)-binding Rossmann-like Domain"/>
    <property type="match status" value="1"/>
</dbReference>
<dbReference type="EMBL" id="QPFP01000025">
    <property type="protein sequence ID" value="TEB29820.1"/>
    <property type="molecule type" value="Genomic_DNA"/>
</dbReference>
<dbReference type="Pfam" id="PF05368">
    <property type="entry name" value="NmrA"/>
    <property type="match status" value="1"/>
</dbReference>
<dbReference type="PANTHER" id="PTHR43162">
    <property type="match status" value="1"/>
</dbReference>
<reference evidence="2 3" key="1">
    <citation type="journal article" date="2019" name="Nat. Ecol. Evol.">
        <title>Megaphylogeny resolves global patterns of mushroom evolution.</title>
        <authorList>
            <person name="Varga T."/>
            <person name="Krizsan K."/>
            <person name="Foldi C."/>
            <person name="Dima B."/>
            <person name="Sanchez-Garcia M."/>
            <person name="Sanchez-Ramirez S."/>
            <person name="Szollosi G.J."/>
            <person name="Szarkandi J.G."/>
            <person name="Papp V."/>
            <person name="Albert L."/>
            <person name="Andreopoulos W."/>
            <person name="Angelini C."/>
            <person name="Antonin V."/>
            <person name="Barry K.W."/>
            <person name="Bougher N.L."/>
            <person name="Buchanan P."/>
            <person name="Buyck B."/>
            <person name="Bense V."/>
            <person name="Catcheside P."/>
            <person name="Chovatia M."/>
            <person name="Cooper J."/>
            <person name="Damon W."/>
            <person name="Desjardin D."/>
            <person name="Finy P."/>
            <person name="Geml J."/>
            <person name="Haridas S."/>
            <person name="Hughes K."/>
            <person name="Justo A."/>
            <person name="Karasinski D."/>
            <person name="Kautmanova I."/>
            <person name="Kiss B."/>
            <person name="Kocsube S."/>
            <person name="Kotiranta H."/>
            <person name="LaButti K.M."/>
            <person name="Lechner B.E."/>
            <person name="Liimatainen K."/>
            <person name="Lipzen A."/>
            <person name="Lukacs Z."/>
            <person name="Mihaltcheva S."/>
            <person name="Morgado L.N."/>
            <person name="Niskanen T."/>
            <person name="Noordeloos M.E."/>
            <person name="Ohm R.A."/>
            <person name="Ortiz-Santana B."/>
            <person name="Ovrebo C."/>
            <person name="Racz N."/>
            <person name="Riley R."/>
            <person name="Savchenko A."/>
            <person name="Shiryaev A."/>
            <person name="Soop K."/>
            <person name="Spirin V."/>
            <person name="Szebenyi C."/>
            <person name="Tomsovsky M."/>
            <person name="Tulloss R.E."/>
            <person name="Uehling J."/>
            <person name="Grigoriev I.V."/>
            <person name="Vagvolgyi C."/>
            <person name="Papp T."/>
            <person name="Martin F.M."/>
            <person name="Miettinen O."/>
            <person name="Hibbett D.S."/>
            <person name="Nagy L.G."/>
        </authorList>
    </citation>
    <scope>NUCLEOTIDE SEQUENCE [LARGE SCALE GENOMIC DNA]</scope>
    <source>
        <strain evidence="2 3">FP101781</strain>
    </source>
</reference>
<name>A0A4Y7T6Q9_COPMI</name>
<organism evidence="2 3">
    <name type="scientific">Coprinellus micaceus</name>
    <name type="common">Glistening ink-cap mushroom</name>
    <name type="synonym">Coprinus micaceus</name>
    <dbReference type="NCBI Taxonomy" id="71717"/>
    <lineage>
        <taxon>Eukaryota</taxon>
        <taxon>Fungi</taxon>
        <taxon>Dikarya</taxon>
        <taxon>Basidiomycota</taxon>
        <taxon>Agaricomycotina</taxon>
        <taxon>Agaricomycetes</taxon>
        <taxon>Agaricomycetidae</taxon>
        <taxon>Agaricales</taxon>
        <taxon>Agaricineae</taxon>
        <taxon>Psathyrellaceae</taxon>
        <taxon>Coprinellus</taxon>
    </lineage>
</organism>
<keyword evidence="3" id="KW-1185">Reference proteome</keyword>
<proteinExistence type="predicted"/>
<dbReference type="InterPro" id="IPR051604">
    <property type="entry name" value="Ergot_Alk_Oxidoreductase"/>
</dbReference>
<accession>A0A4Y7T6Q9</accession>
<dbReference type="Gene3D" id="3.90.25.10">
    <property type="entry name" value="UDP-galactose 4-epimerase, domain 1"/>
    <property type="match status" value="1"/>
</dbReference>
<dbReference type="PANTHER" id="PTHR43162:SF1">
    <property type="entry name" value="PRESTALK A DIFFERENTIATION PROTEIN A"/>
    <property type="match status" value="1"/>
</dbReference>
<dbReference type="InterPro" id="IPR036291">
    <property type="entry name" value="NAD(P)-bd_dom_sf"/>
</dbReference>
<dbReference type="Proteomes" id="UP000298030">
    <property type="component" value="Unassembled WGS sequence"/>
</dbReference>
<evidence type="ECO:0000313" key="3">
    <source>
        <dbReference type="Proteomes" id="UP000298030"/>
    </source>
</evidence>
<evidence type="ECO:0000259" key="1">
    <source>
        <dbReference type="Pfam" id="PF05368"/>
    </source>
</evidence>
<sequence length="242" mass="27314">MDLNTVKLDWLDPSTLKAPFANGQTYQGVYLLAPLGVGIVEICESILLFIDIAVAHVVAWVDKAGDYGVAKVHRHLEEKKLDHFVLQPTMFMDNFIIIYSESIREKSEIKSDTPNAKIPMISALDIGHFAAKALLNDKNEHNEQRVLGPELITMDQAAKVLSDVLGRRIEHKVVSPEEMVNYYFSRPGLGWTKEFAQFVVMAEAMVDAGSQERLVGLPNTLVGEETFRQWVQRFKYKFESSS</sequence>
<dbReference type="SUPFAM" id="SSF51735">
    <property type="entry name" value="NAD(P)-binding Rossmann-fold domains"/>
    <property type="match status" value="1"/>
</dbReference>
<feature type="domain" description="NmrA-like" evidence="1">
    <location>
        <begin position="71"/>
        <end position="180"/>
    </location>
</feature>